<comment type="subcellular location">
    <subcellularLocation>
        <location evidence="8">Cytoplasm</location>
    </subcellularLocation>
</comment>
<keyword evidence="3 8" id="KW-0479">Metal-binding</keyword>
<reference evidence="13 14" key="1">
    <citation type="submission" date="2019-02" db="EMBL/GenBank/DDBJ databases">
        <title>Deep-cultivation of Planctomycetes and their phenomic and genomic characterization uncovers novel biology.</title>
        <authorList>
            <person name="Wiegand S."/>
            <person name="Jogler M."/>
            <person name="Boedeker C."/>
            <person name="Pinto D."/>
            <person name="Vollmers J."/>
            <person name="Rivas-Marin E."/>
            <person name="Kohn T."/>
            <person name="Peeters S.H."/>
            <person name="Heuer A."/>
            <person name="Rast P."/>
            <person name="Oberbeckmann S."/>
            <person name="Bunk B."/>
            <person name="Jeske O."/>
            <person name="Meyerdierks A."/>
            <person name="Storesund J.E."/>
            <person name="Kallscheuer N."/>
            <person name="Luecker S."/>
            <person name="Lage O.M."/>
            <person name="Pohl T."/>
            <person name="Merkel B.J."/>
            <person name="Hornburger P."/>
            <person name="Mueller R.-W."/>
            <person name="Bruemmer F."/>
            <person name="Labrenz M."/>
            <person name="Spormann A.M."/>
            <person name="Op Den Camp H."/>
            <person name="Overmann J."/>
            <person name="Amann R."/>
            <person name="Jetten M.S.M."/>
            <person name="Mascher T."/>
            <person name="Medema M.H."/>
            <person name="Devos D.P."/>
            <person name="Kaster A.-K."/>
            <person name="Ovreas L."/>
            <person name="Rohde M."/>
            <person name="Galperin M.Y."/>
            <person name="Jogler C."/>
        </authorList>
    </citation>
    <scope>NUCLEOTIDE SEQUENCE [LARGE SCALE GENOMIC DNA]</scope>
    <source>
        <strain evidence="13 14">Poly51</strain>
    </source>
</reference>
<evidence type="ECO:0000256" key="2">
    <source>
        <dbReference type="ARBA" id="ARBA00022598"/>
    </source>
</evidence>
<dbReference type="SUPFAM" id="SSF55326">
    <property type="entry name" value="PurM N-terminal domain-like"/>
    <property type="match status" value="2"/>
</dbReference>
<dbReference type="InterPro" id="IPR036921">
    <property type="entry name" value="PurM-like_N_sf"/>
</dbReference>
<feature type="domain" description="PurM-like N-terminal" evidence="9">
    <location>
        <begin position="295"/>
        <end position="419"/>
    </location>
</feature>
<dbReference type="GO" id="GO:0005737">
    <property type="term" value="C:cytoplasm"/>
    <property type="evidence" value="ECO:0007669"/>
    <property type="project" value="UniProtKB-SubCell"/>
</dbReference>
<protein>
    <recommendedName>
        <fullName evidence="8">Phosphoribosylformylglycinamidine synthase subunit PurL</fullName>
        <shortName evidence="8">FGAM synthase</shortName>
        <ecNumber evidence="8">6.3.5.3</ecNumber>
    </recommendedName>
    <alternativeName>
        <fullName evidence="8">Formylglycinamide ribonucleotide amidotransferase subunit II</fullName>
        <shortName evidence="8">FGAR amidotransferase II</shortName>
        <shortName evidence="8">FGAR-AT II</shortName>
    </alternativeName>
    <alternativeName>
        <fullName evidence="8">Glutamine amidotransferase PurL</fullName>
    </alternativeName>
    <alternativeName>
        <fullName evidence="8">Phosphoribosylformylglycinamidine synthase subunit II</fullName>
    </alternativeName>
</protein>
<dbReference type="GO" id="GO:0000287">
    <property type="term" value="F:magnesium ion binding"/>
    <property type="evidence" value="ECO:0007669"/>
    <property type="project" value="UniProtKB-UniRule"/>
</dbReference>
<dbReference type="Gene3D" id="3.30.1280.10">
    <property type="entry name" value="Phosphoribosylformylglycinamidine synthase subunit PurS"/>
    <property type="match status" value="1"/>
</dbReference>
<evidence type="ECO:0000256" key="1">
    <source>
        <dbReference type="ARBA" id="ARBA00022490"/>
    </source>
</evidence>
<evidence type="ECO:0000256" key="3">
    <source>
        <dbReference type="ARBA" id="ARBA00022723"/>
    </source>
</evidence>
<feature type="domain" description="PurM-like C-terminal" evidence="10">
    <location>
        <begin position="430"/>
        <end position="580"/>
    </location>
</feature>
<dbReference type="EC" id="6.3.5.3" evidence="8"/>
<dbReference type="InterPro" id="IPR010074">
    <property type="entry name" value="PRibForGlyAmidine_synth_PurL"/>
</dbReference>
<evidence type="ECO:0000256" key="4">
    <source>
        <dbReference type="ARBA" id="ARBA00022741"/>
    </source>
</evidence>
<dbReference type="PANTHER" id="PTHR43555:SF1">
    <property type="entry name" value="PHOSPHORIBOSYLFORMYLGLYCINAMIDINE SYNTHASE SUBUNIT PURL"/>
    <property type="match status" value="1"/>
</dbReference>
<dbReference type="CDD" id="cd02204">
    <property type="entry name" value="PurL_repeat2"/>
    <property type="match status" value="1"/>
</dbReference>
<dbReference type="Pfam" id="PF02769">
    <property type="entry name" value="AIRS_C"/>
    <property type="match status" value="2"/>
</dbReference>
<dbReference type="InterPro" id="IPR003850">
    <property type="entry name" value="PurS"/>
</dbReference>
<dbReference type="PANTHER" id="PTHR43555">
    <property type="entry name" value="PHOSPHORIBOSYLFORMYLGLYCINAMIDINE SYNTHASE SUBUNIT PURL"/>
    <property type="match status" value="1"/>
</dbReference>
<comment type="similarity">
    <text evidence="8">Belongs to the FGAMS family.</text>
</comment>
<keyword evidence="6 8" id="KW-0067">ATP-binding</keyword>
<evidence type="ECO:0000259" key="12">
    <source>
        <dbReference type="Pfam" id="PF22689"/>
    </source>
</evidence>
<dbReference type="GO" id="GO:0006189">
    <property type="term" value="P:'de novo' IMP biosynthetic process"/>
    <property type="evidence" value="ECO:0007669"/>
    <property type="project" value="UniProtKB-UniRule"/>
</dbReference>
<keyword evidence="1 8" id="KW-0963">Cytoplasm</keyword>
<dbReference type="SUPFAM" id="SSF82697">
    <property type="entry name" value="PurS-like"/>
    <property type="match status" value="1"/>
</dbReference>
<dbReference type="Gene3D" id="1.10.8.750">
    <property type="entry name" value="Phosphoribosylformylglycinamidine synthase, linker domain"/>
    <property type="match status" value="1"/>
</dbReference>
<accession>A0A5C6FAA1</accession>
<evidence type="ECO:0000256" key="6">
    <source>
        <dbReference type="ARBA" id="ARBA00022840"/>
    </source>
</evidence>
<feature type="binding site" evidence="8">
    <location>
        <position position="313"/>
    </location>
    <ligand>
        <name>Mg(2+)</name>
        <dbReference type="ChEBI" id="CHEBI:18420"/>
        <label>1</label>
    </ligand>
</feature>
<feature type="active site" evidence="8">
    <location>
        <position position="231"/>
    </location>
</feature>
<evidence type="ECO:0000313" key="14">
    <source>
        <dbReference type="Proteomes" id="UP000318288"/>
    </source>
</evidence>
<dbReference type="InterPro" id="IPR010918">
    <property type="entry name" value="PurM-like_C_dom"/>
</dbReference>
<dbReference type="InterPro" id="IPR055181">
    <property type="entry name" value="FGAR-AT_PurM_N-like"/>
</dbReference>
<feature type="binding site" evidence="8">
    <location>
        <position position="470"/>
    </location>
    <ligand>
        <name>substrate</name>
    </ligand>
</feature>
<dbReference type="Pfam" id="PF02700">
    <property type="entry name" value="PurS"/>
    <property type="match status" value="1"/>
</dbReference>
<comment type="subunit">
    <text evidence="8">Monomer. Part of the FGAM synthase complex composed of 1 PurL, 1 PurQ and 2 PurS subunits.</text>
</comment>
<evidence type="ECO:0000313" key="13">
    <source>
        <dbReference type="EMBL" id="TWU58693.1"/>
    </source>
</evidence>
<dbReference type="HAMAP" id="MF_00420">
    <property type="entry name" value="PurL_2"/>
    <property type="match status" value="1"/>
</dbReference>
<comment type="caution">
    <text evidence="8">Lacks conserved residue(s) required for the propagation of feature annotation.</text>
</comment>
<dbReference type="EMBL" id="SJPW01000002">
    <property type="protein sequence ID" value="TWU58693.1"/>
    <property type="molecule type" value="Genomic_DNA"/>
</dbReference>
<keyword evidence="5 8" id="KW-0658">Purine biosynthesis</keyword>
<feature type="binding site" evidence="8">
    <location>
        <position position="772"/>
    </location>
    <ligand>
        <name>substrate</name>
    </ligand>
</feature>
<gene>
    <name evidence="8 13" type="primary">purL</name>
    <name evidence="13" type="ORF">Poly51_14720</name>
</gene>
<dbReference type="UniPathway" id="UPA00074">
    <property type="reaction ID" value="UER00128"/>
</dbReference>
<comment type="catalytic activity">
    <reaction evidence="8">
        <text>N(2)-formyl-N(1)-(5-phospho-beta-D-ribosyl)glycinamide + L-glutamine + ATP + H2O = 2-formamido-N(1)-(5-O-phospho-beta-D-ribosyl)acetamidine + L-glutamate + ADP + phosphate + H(+)</text>
        <dbReference type="Rhea" id="RHEA:17129"/>
        <dbReference type="ChEBI" id="CHEBI:15377"/>
        <dbReference type="ChEBI" id="CHEBI:15378"/>
        <dbReference type="ChEBI" id="CHEBI:29985"/>
        <dbReference type="ChEBI" id="CHEBI:30616"/>
        <dbReference type="ChEBI" id="CHEBI:43474"/>
        <dbReference type="ChEBI" id="CHEBI:58359"/>
        <dbReference type="ChEBI" id="CHEBI:147286"/>
        <dbReference type="ChEBI" id="CHEBI:147287"/>
        <dbReference type="ChEBI" id="CHEBI:456216"/>
        <dbReference type="EC" id="6.3.5.3"/>
    </reaction>
</comment>
<feature type="binding site" evidence="8">
    <location>
        <position position="311"/>
    </location>
    <ligand>
        <name>ATP</name>
        <dbReference type="ChEBI" id="CHEBI:30616"/>
    </ligand>
</feature>
<feature type="binding site" evidence="8">
    <location>
        <position position="337"/>
    </location>
    <ligand>
        <name>Mg(2+)</name>
        <dbReference type="ChEBI" id="CHEBI:18420"/>
        <label>2</label>
    </ligand>
</feature>
<feature type="domain" description="PurM-like C-terminal" evidence="10">
    <location>
        <begin position="816"/>
        <end position="960"/>
    </location>
</feature>
<dbReference type="InterPro" id="IPR036604">
    <property type="entry name" value="PurS-like_sf"/>
</dbReference>
<dbReference type="Proteomes" id="UP000318288">
    <property type="component" value="Unassembled WGS sequence"/>
</dbReference>
<keyword evidence="4 8" id="KW-0547">Nucleotide-binding</keyword>
<name>A0A5C6FAA1_9BACT</name>
<comment type="function">
    <text evidence="8">Part of the phosphoribosylformylglycinamidine synthase complex involved in the purines biosynthetic pathway. Catalyzes the ATP-dependent conversion of formylglycinamide ribonucleotide (FGAR) and glutamine to yield formylglycinamidine ribonucleotide (FGAM) and glutamate. The FGAM synthase complex is composed of three subunits. PurQ produces an ammonia molecule by converting glutamine to glutamate. PurL transfers the ammonia molecule to FGAR to form FGAM in an ATP-dependent manner. PurS interacts with PurQ and PurL and is thought to assist in the transfer of the ammonia molecule from PurQ to PurL.</text>
</comment>
<dbReference type="GO" id="GO:0005524">
    <property type="term" value="F:ATP binding"/>
    <property type="evidence" value="ECO:0007669"/>
    <property type="project" value="UniProtKB-UniRule"/>
</dbReference>
<dbReference type="RefSeq" id="WP_146455764.1">
    <property type="nucleotide sequence ID" value="NZ_SJPW01000002.1"/>
</dbReference>
<sequence>MPLWQIDIYPAENQVDREAIRTSEEIAELGLGQNVSVAFARGFLVQGNFAEDEAMRLAGTLLSDSITEHSVVAIAGDDVLNEPPGEQTVQVNVMPKPGVMDPVAASTLGAARDAGFAVDAVRTMRKYWIGEVEDASLDAICRRALSNDAIEQVVVGPLAMDKLDVGSPGEFELVTIPIRELSDEGLAKLSKDGQLYLTLVEMQTIRAHFVKIGRDPTDIELESVAQTWSEHCSHKTLAGRIAYQGPGYEGHGADGEPMADKRQYENMLKETIFAATQQIRKTLGDNDWCVSVFKDNAGVVTFDDEYHVCFKVETHNHPSALEPYGGANTGIGGVIRDPMGTGMGAKPICNTDVFCFAPPDTPVDSLPPGVLHPRRVMKGVVSGVRDYGNRMGIPTVNGAVYFDKRYLGNPLVYCGNAGLIPVGMEDKEVKPDDLIVAIGGRTGRDGIHGATFSSAELTSESESLSGGAVQIGNAITEKMVLDVLIQARDRGLFNAVTDCGAGGFSSAVGEMGEHLGAEVWLDKAPLKYDGLTYTEIWISEAQERMVFAVPQDKWDELRQLCESEGVEAAAIGRFVPTGRLLLTYQGHTVGDVSMQFLHDGRPPIIRDAVYTPPQTQPLSVPAMSPDDHRAALLAIMGSLNVASKQWVIRQYDHEVQGGSVVKPLVGPLCDGPGDAAVVRPRMQSRRGLVLSCGMNPHYGDFDTYHMAASAIDEAMRNAVAVGADPSKIAILDNFCWGYTDRAETLGSLVRAAIACQDMAVTLGTPFVSGKDSLNNEFSYFESDGTKQTISIPPSLLISAMGQIDDIGKAVTMDAKEVGNVVFLVGETKSELGGSHLSLVRGLTGGQVPTVNADMAKATFAAMHAAIMLGQVRACHDLSEGGLAVSATEMAMAGTWGMKIDIAAVCGGNLSASEVLFSESNTRFLVEVSAEAAGDFQALLAKSSVPVARLGTIEADERLVVTNGADVVLDVSTADAKQAWQKPLAW</sequence>
<feature type="binding site" evidence="8">
    <location>
        <position position="336"/>
    </location>
    <ligand>
        <name>substrate</name>
    </ligand>
</feature>
<keyword evidence="7 8" id="KW-0460">Magnesium</keyword>
<feature type="domain" description="FGAR-AT PurM N-terminal-like" evidence="12">
    <location>
        <begin position="643"/>
        <end position="801"/>
    </location>
</feature>
<dbReference type="GO" id="GO:0004642">
    <property type="term" value="F:phosphoribosylformylglycinamidine synthase activity"/>
    <property type="evidence" value="ECO:0007669"/>
    <property type="project" value="UniProtKB-UniRule"/>
</dbReference>
<dbReference type="Gene3D" id="3.90.650.10">
    <property type="entry name" value="PurM-like C-terminal domain"/>
    <property type="match status" value="2"/>
</dbReference>
<keyword evidence="2 8" id="KW-0436">Ligase</keyword>
<dbReference type="SUPFAM" id="SSF56042">
    <property type="entry name" value="PurM C-terminal domain-like"/>
    <property type="match status" value="2"/>
</dbReference>
<comment type="pathway">
    <text evidence="8">Purine metabolism; IMP biosynthesis via de novo pathway; 5-amino-1-(5-phospho-D-ribosyl)imidazole from N(2)-formyl-N(1)-(5-phospho-D-ribosyl)glycinamide: step 1/2.</text>
</comment>
<dbReference type="Pfam" id="PF18072">
    <property type="entry name" value="FGAR-AT_linker"/>
    <property type="match status" value="1"/>
</dbReference>
<evidence type="ECO:0000256" key="7">
    <source>
        <dbReference type="ARBA" id="ARBA00022842"/>
    </source>
</evidence>
<feature type="active site" description="Proton acceptor" evidence="8">
    <location>
        <position position="315"/>
    </location>
</feature>
<dbReference type="Pfam" id="PF00586">
    <property type="entry name" value="AIRS"/>
    <property type="match status" value="1"/>
</dbReference>
<evidence type="ECO:0000259" key="11">
    <source>
        <dbReference type="Pfam" id="PF18072"/>
    </source>
</evidence>
<keyword evidence="14" id="KW-1185">Reference proteome</keyword>
<evidence type="ECO:0000256" key="5">
    <source>
        <dbReference type="ARBA" id="ARBA00022755"/>
    </source>
</evidence>
<feature type="binding site" evidence="8">
    <location>
        <position position="498"/>
    </location>
    <ligand>
        <name>Mg(2+)</name>
        <dbReference type="ChEBI" id="CHEBI:18420"/>
        <label>2</label>
    </ligand>
</feature>
<dbReference type="InterPro" id="IPR016188">
    <property type="entry name" value="PurM-like_N"/>
</dbReference>
<dbReference type="NCBIfam" id="TIGR01736">
    <property type="entry name" value="FGAM_synth_II"/>
    <property type="match status" value="1"/>
</dbReference>
<feature type="binding site" evidence="8">
    <location>
        <position position="769"/>
    </location>
    <ligand>
        <name>ATP</name>
        <dbReference type="ChEBI" id="CHEBI:30616"/>
    </ligand>
</feature>
<dbReference type="InterPro" id="IPR036676">
    <property type="entry name" value="PurM-like_C_sf"/>
</dbReference>
<comment type="caution">
    <text evidence="13">The sequence shown here is derived from an EMBL/GenBank/DDBJ whole genome shotgun (WGS) entry which is preliminary data.</text>
</comment>
<dbReference type="Gene3D" id="3.30.1330.10">
    <property type="entry name" value="PurM-like, N-terminal domain"/>
    <property type="match status" value="2"/>
</dbReference>
<dbReference type="CDD" id="cd02203">
    <property type="entry name" value="PurL_repeat1"/>
    <property type="match status" value="1"/>
</dbReference>
<dbReference type="OrthoDB" id="9804441at2"/>
<feature type="domain" description="Phosphoribosylformylglycinamidine synthase linker" evidence="11">
    <location>
        <begin position="186"/>
        <end position="235"/>
    </location>
</feature>
<evidence type="ECO:0000259" key="9">
    <source>
        <dbReference type="Pfam" id="PF00586"/>
    </source>
</evidence>
<dbReference type="Pfam" id="PF22689">
    <property type="entry name" value="FGAR-AT_PurM_N-like"/>
    <property type="match status" value="1"/>
</dbReference>
<feature type="binding site" evidence="8">
    <location>
        <position position="732"/>
    </location>
    <ligand>
        <name>ATP</name>
        <dbReference type="ChEBI" id="CHEBI:30616"/>
    </ligand>
</feature>
<evidence type="ECO:0000256" key="8">
    <source>
        <dbReference type="HAMAP-Rule" id="MF_00420"/>
    </source>
</evidence>
<evidence type="ECO:0000259" key="10">
    <source>
        <dbReference type="Pfam" id="PF02769"/>
    </source>
</evidence>
<dbReference type="InterPro" id="IPR041609">
    <property type="entry name" value="PurL_linker"/>
</dbReference>
<proteinExistence type="inferred from homology"/>
<organism evidence="13 14">
    <name type="scientific">Rubripirellula tenax</name>
    <dbReference type="NCBI Taxonomy" id="2528015"/>
    <lineage>
        <taxon>Bacteria</taxon>
        <taxon>Pseudomonadati</taxon>
        <taxon>Planctomycetota</taxon>
        <taxon>Planctomycetia</taxon>
        <taxon>Pirellulales</taxon>
        <taxon>Pirellulaceae</taxon>
        <taxon>Rubripirellula</taxon>
    </lineage>
</organism>
<dbReference type="AlphaFoldDB" id="A0A5C6FAA1"/>